<comment type="subcellular location">
    <subcellularLocation>
        <location evidence="1">Golgi apparatus membrane</location>
        <topology evidence="1">Peripheral membrane protein</topology>
        <orientation evidence="1">Cytoplasmic side</orientation>
    </subcellularLocation>
</comment>
<dbReference type="GO" id="GO:0031985">
    <property type="term" value="C:Golgi cisterna"/>
    <property type="evidence" value="ECO:0007669"/>
    <property type="project" value="TreeGrafter"/>
</dbReference>
<dbReference type="GO" id="GO:0070273">
    <property type="term" value="F:phosphatidylinositol-4-phosphate binding"/>
    <property type="evidence" value="ECO:0007669"/>
    <property type="project" value="InterPro"/>
</dbReference>
<dbReference type="AlphaFoldDB" id="A0A9W8CRE8"/>
<evidence type="ECO:0000256" key="4">
    <source>
        <dbReference type="ARBA" id="ARBA00023121"/>
    </source>
</evidence>
<comment type="caution">
    <text evidence="7">The sequence shown here is derived from an EMBL/GenBank/DDBJ whole genome shotgun (WGS) entry which is preliminary data.</text>
</comment>
<accession>A0A9W8CRE8</accession>
<evidence type="ECO:0000256" key="5">
    <source>
        <dbReference type="ARBA" id="ARBA00023136"/>
    </source>
</evidence>
<evidence type="ECO:0000313" key="8">
    <source>
        <dbReference type="Proteomes" id="UP001149813"/>
    </source>
</evidence>
<evidence type="ECO:0000256" key="2">
    <source>
        <dbReference type="ARBA" id="ARBA00007284"/>
    </source>
</evidence>
<dbReference type="EMBL" id="JANBOJ010000167">
    <property type="protein sequence ID" value="KAJ1721496.1"/>
    <property type="molecule type" value="Genomic_DNA"/>
</dbReference>
<dbReference type="Gene3D" id="1.10.3630.10">
    <property type="entry name" value="yeast vps74-n-term truncation variant domain like"/>
    <property type="match status" value="1"/>
</dbReference>
<dbReference type="PANTHER" id="PTHR12704:SF2">
    <property type="entry name" value="GOLGI PHOSPHOPROTEIN 3 HOMOLOG SAURON"/>
    <property type="match status" value="1"/>
</dbReference>
<dbReference type="Pfam" id="PF05719">
    <property type="entry name" value="GPP34"/>
    <property type="match status" value="1"/>
</dbReference>
<proteinExistence type="inferred from homology"/>
<keyword evidence="5" id="KW-0472">Membrane</keyword>
<feature type="region of interest" description="Disordered" evidence="6">
    <location>
        <begin position="1"/>
        <end position="60"/>
    </location>
</feature>
<dbReference type="Proteomes" id="UP001149813">
    <property type="component" value="Unassembled WGS sequence"/>
</dbReference>
<dbReference type="InterPro" id="IPR038261">
    <property type="entry name" value="GPP34-like_sf"/>
</dbReference>
<evidence type="ECO:0008006" key="9">
    <source>
        <dbReference type="Google" id="ProtNLM"/>
    </source>
</evidence>
<keyword evidence="4" id="KW-0446">Lipid-binding</keyword>
<dbReference type="GO" id="GO:0000139">
    <property type="term" value="C:Golgi membrane"/>
    <property type="evidence" value="ECO:0007669"/>
    <property type="project" value="UniProtKB-SubCell"/>
</dbReference>
<evidence type="ECO:0000313" key="7">
    <source>
        <dbReference type="EMBL" id="KAJ1721496.1"/>
    </source>
</evidence>
<dbReference type="GO" id="GO:0043001">
    <property type="term" value="P:Golgi to plasma membrane protein transport"/>
    <property type="evidence" value="ECO:0007669"/>
    <property type="project" value="TreeGrafter"/>
</dbReference>
<comment type="similarity">
    <text evidence="2">Belongs to the GOLPH3/VPS74 family.</text>
</comment>
<dbReference type="OrthoDB" id="2189106at2759"/>
<evidence type="ECO:0000256" key="3">
    <source>
        <dbReference type="ARBA" id="ARBA00023034"/>
    </source>
</evidence>
<reference evidence="7" key="1">
    <citation type="submission" date="2022-07" db="EMBL/GenBank/DDBJ databases">
        <title>Phylogenomic reconstructions and comparative analyses of Kickxellomycotina fungi.</title>
        <authorList>
            <person name="Reynolds N.K."/>
            <person name="Stajich J.E."/>
            <person name="Barry K."/>
            <person name="Grigoriev I.V."/>
            <person name="Crous P."/>
            <person name="Smith M.E."/>
        </authorList>
    </citation>
    <scope>NUCLEOTIDE SEQUENCE</scope>
    <source>
        <strain evidence="7">NBRC 32514</strain>
    </source>
</reference>
<dbReference type="PANTHER" id="PTHR12704">
    <property type="entry name" value="TRANS-GOLGI PROTEIN GMX33"/>
    <property type="match status" value="1"/>
</dbReference>
<dbReference type="GO" id="GO:0006890">
    <property type="term" value="P:retrograde vesicle-mediated transport, Golgi to endoplasmic reticulum"/>
    <property type="evidence" value="ECO:0007669"/>
    <property type="project" value="TreeGrafter"/>
</dbReference>
<sequence length="381" mass="41159">MSEGLSRRRVGTPRVTADEADTGNYPGAAAGAAASPGAGENGSPSGYPASSAADDASSTTAKSDKAPLLTLMEETLLLGLKDQEGYLSFWNDSLSYVLRGCMLLELAFRRRIRISKDAFTGMTGISDRPVEVISTRATGEVLLDECLRTLKTSETKRTVASWMDLLSGETWNIAKAGYQLKQVRERLAKGLVDKGVLRTEKRNFLFFDMATHPVQDARAKDEVIVRVLDTLNLPRSAALPTRVAAPGSSPSSSGGAYVGRYAVGQGIGGQGGRLKLAPVSNSRFYRGEDNMRFALLRRVCLVAAACAGSVIENPLTHMDMETRDRAVSRAENLMDVYGHWPFKRDSPLFASEIDGSEAGDLMVEEVVAAVICVLRKMDKLI</sequence>
<dbReference type="InterPro" id="IPR008628">
    <property type="entry name" value="GPP34-like"/>
</dbReference>
<name>A0A9W8CRE8_9FUNG</name>
<evidence type="ECO:0000256" key="6">
    <source>
        <dbReference type="SAM" id="MobiDB-lite"/>
    </source>
</evidence>
<dbReference type="GO" id="GO:0007030">
    <property type="term" value="P:Golgi organization"/>
    <property type="evidence" value="ECO:0007669"/>
    <property type="project" value="TreeGrafter"/>
</dbReference>
<protein>
    <recommendedName>
        <fullName evidence="9">GPP34-domain-containing protein</fullName>
    </recommendedName>
</protein>
<dbReference type="GO" id="GO:0048194">
    <property type="term" value="P:Golgi vesicle budding"/>
    <property type="evidence" value="ECO:0007669"/>
    <property type="project" value="TreeGrafter"/>
</dbReference>
<organism evidence="7 8">
    <name type="scientific">Coemansia erecta</name>
    <dbReference type="NCBI Taxonomy" id="147472"/>
    <lineage>
        <taxon>Eukaryota</taxon>
        <taxon>Fungi</taxon>
        <taxon>Fungi incertae sedis</taxon>
        <taxon>Zoopagomycota</taxon>
        <taxon>Kickxellomycotina</taxon>
        <taxon>Kickxellomycetes</taxon>
        <taxon>Kickxellales</taxon>
        <taxon>Kickxellaceae</taxon>
        <taxon>Coemansia</taxon>
    </lineage>
</organism>
<dbReference type="GO" id="GO:0005829">
    <property type="term" value="C:cytosol"/>
    <property type="evidence" value="ECO:0007669"/>
    <property type="project" value="TreeGrafter"/>
</dbReference>
<dbReference type="GO" id="GO:0005802">
    <property type="term" value="C:trans-Golgi network"/>
    <property type="evidence" value="ECO:0007669"/>
    <property type="project" value="TreeGrafter"/>
</dbReference>
<feature type="compositionally biased region" description="Low complexity" evidence="6">
    <location>
        <begin position="23"/>
        <end position="60"/>
    </location>
</feature>
<keyword evidence="8" id="KW-1185">Reference proteome</keyword>
<keyword evidence="3" id="KW-0333">Golgi apparatus</keyword>
<gene>
    <name evidence="7" type="ORF">LPJ53_003982</name>
</gene>
<evidence type="ECO:0000256" key="1">
    <source>
        <dbReference type="ARBA" id="ARBA00004255"/>
    </source>
</evidence>